<evidence type="ECO:0000313" key="1">
    <source>
        <dbReference type="EMBL" id="KAF2472690.1"/>
    </source>
</evidence>
<comment type="caution">
    <text evidence="1">The sequence shown here is derived from an EMBL/GenBank/DDBJ whole genome shotgun (WGS) entry which is preliminary data.</text>
</comment>
<organism evidence="1 2">
    <name type="scientific">Lindgomyces ingoldianus</name>
    <dbReference type="NCBI Taxonomy" id="673940"/>
    <lineage>
        <taxon>Eukaryota</taxon>
        <taxon>Fungi</taxon>
        <taxon>Dikarya</taxon>
        <taxon>Ascomycota</taxon>
        <taxon>Pezizomycotina</taxon>
        <taxon>Dothideomycetes</taxon>
        <taxon>Pleosporomycetidae</taxon>
        <taxon>Pleosporales</taxon>
        <taxon>Lindgomycetaceae</taxon>
        <taxon>Lindgomyces</taxon>
    </lineage>
</organism>
<sequence length="668" mass="73769">MSTAIAISTVAPATNSVNSEQAKSHITNRYEAIDLATALKTQERYQEERKKRLRPDGLDQYVNLGDTEEPSYKRFLRDPWDNGSTASLTLKDNAHFKFVILGAGIGGLLFAVRLVGAGFQPEDIVIVDAAAGFGGTWYWNRYPGVMCDVESYIYMPLLEETGYMPKHKYAYGEELREHANRVARQWSLENRAMFRTLITQCTWDDNTAEWAVKMTQKAFSADTTTASVRADFVMLVPGLLNRPKLPKLPGLGNFQGQSFITSRWDYNVTGGNQEAPEMRQLQDKRVGIIGTGASAVQAVPHLARWSKELLVFQRTPAAVDVRGQKATDEEEWRQKICTGPGWQMARSRNFASFLANTQPPEPVDLVSDSWTSFPSFSVLTGGAKTIGIDEIPDHVANLHRLDMPRAERIRARVGEVVSDQEIAEKLKAWYPGWCKRPGFHDEYLQAFNLPNVQLVDTNGKGIERLTEAGVMANGRTYHVDVLIWSTGFELGVLGSPGSRCGVQVIGRAGLDMEDKWAKGVATLHAVCTNGFPNMFFAGANQAGASPNYTPTLETFAQHIAKIISESTRRIGEAQPAAKVVIEATQEAEQAWSRRVIAGAPTLAPMAGCTPSYYNAEASLDNMSREEQMLAAPAGPWPAGLNSFMDVLEDWRSRDGELEGLHISGVQVD</sequence>
<protein>
    <submittedName>
        <fullName evidence="1">FAD/NAD(P)-binding domain-containing protein</fullName>
    </submittedName>
</protein>
<dbReference type="EMBL" id="MU003501">
    <property type="protein sequence ID" value="KAF2472690.1"/>
    <property type="molecule type" value="Genomic_DNA"/>
</dbReference>
<proteinExistence type="predicted"/>
<dbReference type="Proteomes" id="UP000799755">
    <property type="component" value="Unassembled WGS sequence"/>
</dbReference>
<name>A0ACB6R1M5_9PLEO</name>
<gene>
    <name evidence="1" type="ORF">BDR25DRAFT_220035</name>
</gene>
<reference evidence="1" key="1">
    <citation type="journal article" date="2020" name="Stud. Mycol.">
        <title>101 Dothideomycetes genomes: a test case for predicting lifestyles and emergence of pathogens.</title>
        <authorList>
            <person name="Haridas S."/>
            <person name="Albert R."/>
            <person name="Binder M."/>
            <person name="Bloem J."/>
            <person name="Labutti K."/>
            <person name="Salamov A."/>
            <person name="Andreopoulos B."/>
            <person name="Baker S."/>
            <person name="Barry K."/>
            <person name="Bills G."/>
            <person name="Bluhm B."/>
            <person name="Cannon C."/>
            <person name="Castanera R."/>
            <person name="Culley D."/>
            <person name="Daum C."/>
            <person name="Ezra D."/>
            <person name="Gonzalez J."/>
            <person name="Henrissat B."/>
            <person name="Kuo A."/>
            <person name="Liang C."/>
            <person name="Lipzen A."/>
            <person name="Lutzoni F."/>
            <person name="Magnuson J."/>
            <person name="Mondo S."/>
            <person name="Nolan M."/>
            <person name="Ohm R."/>
            <person name="Pangilinan J."/>
            <person name="Park H.-J."/>
            <person name="Ramirez L."/>
            <person name="Alfaro M."/>
            <person name="Sun H."/>
            <person name="Tritt A."/>
            <person name="Yoshinaga Y."/>
            <person name="Zwiers L.-H."/>
            <person name="Turgeon B."/>
            <person name="Goodwin S."/>
            <person name="Spatafora J."/>
            <person name="Crous P."/>
            <person name="Grigoriev I."/>
        </authorList>
    </citation>
    <scope>NUCLEOTIDE SEQUENCE</scope>
    <source>
        <strain evidence="1">ATCC 200398</strain>
    </source>
</reference>
<evidence type="ECO:0000313" key="2">
    <source>
        <dbReference type="Proteomes" id="UP000799755"/>
    </source>
</evidence>
<accession>A0ACB6R1M5</accession>
<keyword evidence="2" id="KW-1185">Reference proteome</keyword>